<comment type="caution">
    <text evidence="20">The sequence shown here is derived from an EMBL/GenBank/DDBJ whole genome shotgun (WGS) entry which is preliminary data.</text>
</comment>
<evidence type="ECO:0000259" key="19">
    <source>
        <dbReference type="PROSITE" id="PS50254"/>
    </source>
</evidence>
<sequence>MAGEDSYIMGVSDPQMFAVDQFMGMNALFNSTNYITSDLPIRTADGPYLQIIEQPKQRGFRFRYVCEGPSHGGLPGASSEKNKKSYPQVKICNYVGPAKVIVQLVTNGKYVHLHAHSLVGKFCEDGVCTVNAGPKDMVVGFSNLGILHVTKKKVFETLESRMIDACKKGYNPGLLVHPELGYLQAEGCGDRQLTDRERDIIRQAAIQQTKEMDLSVVRLMFTAFLPDSNGSFTRKLDPVISDAIYDSKAPNASNLKIVRMDRTAGCVTGGEEIYLLCDKVQKDDIQIRFYEEDENGGMWEGFGDFSPTDVHRQFAIVFKTPKYRDVNITKPASVFVQLRRKSDLETSEPKPFLYYPEIKDKEEVQRKRQKLMPNFSDGYGGGSGTGGGGMYGGGGGGAGSGFSYSSYGYSAFGGMHFHPGTTKSNAGMKHGLSHSTAEQGGKSSDKQGDKWNIKHDVKMETVERTECRTSADNEKKDSAASCKTEVNEADFRWQDTLFLEKAMQLAKRHCNALFDYAVTGDVKMLLSAQRHLTAVQDDNGDNVLHLAIIHLHTELVKNLLEVMLDLNYNDIINMRNDLYQTPLHLAVITKQAEVVEDLLKAGADVSLLDRYGNSVLHLAATEGDDKILSLLLRHEKVSPMVNLSNGEGLRAIHMAVMANSMSCLKELIAAGVNVNSQEQKSGRTALHLAVEQENIPLAGYLLLEGDADVDSTTYDGTTPLHIAAGRGSTKLTAVLTAAGANPHIENFEPLFDPDDVKDGEDDDEGIVPGTTPLDMAANCEVCSLVLGEMNWYVICINNTMFLCSPGNLRELNESSRMQLYKLLELPDPTKNWSTLAQNLGLGILSNAFRLSPSPSKTLLDNYEVSGGTVQELMAALRQMDHTEAIEVIQEALSTSYSPSHLENSTATALPSSLIFANGETGELYNSKFQDNESTCDSGVETSFRKLSFTYSDSLNSKSSLTLGKMALGYGHESSVQSNYIAE</sequence>
<feature type="domain" description="RHD" evidence="19">
    <location>
        <begin position="44"/>
        <end position="251"/>
    </location>
</feature>
<feature type="compositionally biased region" description="Basic and acidic residues" evidence="18">
    <location>
        <begin position="443"/>
        <end position="453"/>
    </location>
</feature>
<dbReference type="Gene3D" id="2.60.40.10">
    <property type="entry name" value="Immunoglobulins"/>
    <property type="match status" value="1"/>
</dbReference>
<dbReference type="PRINTS" id="PR00057">
    <property type="entry name" value="NFKBTNSCPFCT"/>
</dbReference>
<dbReference type="Gene3D" id="2.60.40.340">
    <property type="entry name" value="Rel homology domain (RHD), DNA-binding domain"/>
    <property type="match status" value="1"/>
</dbReference>
<feature type="repeat" description="ANK" evidence="17">
    <location>
        <begin position="578"/>
        <end position="610"/>
    </location>
</feature>
<evidence type="ECO:0000313" key="20">
    <source>
        <dbReference type="EMBL" id="NXK90683.1"/>
    </source>
</evidence>
<dbReference type="FunFam" id="2.60.40.10:FF:000046">
    <property type="entry name" value="Nuclear factor NF-kappa-B p105 subunit"/>
    <property type="match status" value="1"/>
</dbReference>
<dbReference type="SMART" id="SM00429">
    <property type="entry name" value="IPT"/>
    <property type="match status" value="1"/>
</dbReference>
<accession>A0A7L0NAY9</accession>
<feature type="repeat" description="ANK" evidence="17">
    <location>
        <begin position="681"/>
        <end position="714"/>
    </location>
</feature>
<proteinExistence type="predicted"/>
<feature type="repeat" description="ANK" evidence="17">
    <location>
        <begin position="611"/>
        <end position="634"/>
    </location>
</feature>
<feature type="repeat" description="ANK" evidence="17">
    <location>
        <begin position="647"/>
        <end position="679"/>
    </location>
</feature>
<dbReference type="InterPro" id="IPR011539">
    <property type="entry name" value="RHD_DNA_bind_dom"/>
</dbReference>
<evidence type="ECO:0000256" key="4">
    <source>
        <dbReference type="ARBA" id="ARBA00022490"/>
    </source>
</evidence>
<dbReference type="Pfam" id="PF12796">
    <property type="entry name" value="Ank_2"/>
    <property type="match status" value="2"/>
</dbReference>
<dbReference type="GO" id="GO:0035525">
    <property type="term" value="C:NF-kappaB p50/p65 complex"/>
    <property type="evidence" value="ECO:0007669"/>
    <property type="project" value="TreeGrafter"/>
</dbReference>
<keyword evidence="6" id="KW-0677">Repeat</keyword>
<evidence type="ECO:0000256" key="1">
    <source>
        <dbReference type="ARBA" id="ARBA00004123"/>
    </source>
</evidence>
<dbReference type="Gene3D" id="1.10.533.10">
    <property type="entry name" value="Death Domain, Fas"/>
    <property type="match status" value="1"/>
</dbReference>
<evidence type="ECO:0000256" key="13">
    <source>
        <dbReference type="ARBA" id="ARBA00023163"/>
    </source>
</evidence>
<dbReference type="PROSITE" id="PS01204">
    <property type="entry name" value="REL_1"/>
    <property type="match status" value="1"/>
</dbReference>
<dbReference type="SUPFAM" id="SSF81296">
    <property type="entry name" value="E set domains"/>
    <property type="match status" value="1"/>
</dbReference>
<organism evidence="20 21">
    <name type="scientific">Formicarius rufipectus</name>
    <dbReference type="NCBI Taxonomy" id="1118560"/>
    <lineage>
        <taxon>Eukaryota</taxon>
        <taxon>Metazoa</taxon>
        <taxon>Chordata</taxon>
        <taxon>Craniata</taxon>
        <taxon>Vertebrata</taxon>
        <taxon>Euteleostomi</taxon>
        <taxon>Archelosauria</taxon>
        <taxon>Archosauria</taxon>
        <taxon>Dinosauria</taxon>
        <taxon>Saurischia</taxon>
        <taxon>Theropoda</taxon>
        <taxon>Coelurosauria</taxon>
        <taxon>Aves</taxon>
        <taxon>Neognathae</taxon>
        <taxon>Neoaves</taxon>
        <taxon>Telluraves</taxon>
        <taxon>Australaves</taxon>
        <taxon>Passeriformes</taxon>
        <taxon>Formicariidae</taxon>
        <taxon>Formicarius</taxon>
    </lineage>
</organism>
<dbReference type="InterPro" id="IPR011029">
    <property type="entry name" value="DEATH-like_dom_sf"/>
</dbReference>
<dbReference type="InterPro" id="IPR036770">
    <property type="entry name" value="Ankyrin_rpt-contain_sf"/>
</dbReference>
<reference evidence="20 21" key="1">
    <citation type="submission" date="2019-09" db="EMBL/GenBank/DDBJ databases">
        <title>Bird 10,000 Genomes (B10K) Project - Family phase.</title>
        <authorList>
            <person name="Zhang G."/>
        </authorList>
    </citation>
    <scope>NUCLEOTIDE SEQUENCE [LARGE SCALE GENOMIC DNA]</scope>
    <source>
        <strain evidence="20">B10K-DU-001-43</strain>
        <tissue evidence="20">Muscle</tissue>
    </source>
</reference>
<dbReference type="Pfam" id="PF00531">
    <property type="entry name" value="Death"/>
    <property type="match status" value="1"/>
</dbReference>
<dbReference type="InterPro" id="IPR008967">
    <property type="entry name" value="p53-like_TF_DNA-bd_sf"/>
</dbReference>
<keyword evidence="12" id="KW-0010">Activator</keyword>
<dbReference type="SUPFAM" id="SSF48403">
    <property type="entry name" value="Ankyrin repeat"/>
    <property type="match status" value="1"/>
</dbReference>
<protein>
    <recommendedName>
        <fullName evidence="3">Nuclear factor NF-kappa-B p105 subunit</fullName>
    </recommendedName>
    <alternativeName>
        <fullName evidence="15">Nuclear factor of kappa light polypeptide gene enhancer in B-cells 1</fullName>
    </alternativeName>
</protein>
<dbReference type="Pfam" id="PF16179">
    <property type="entry name" value="RHD_dimer"/>
    <property type="match status" value="1"/>
</dbReference>
<dbReference type="SMART" id="SM00248">
    <property type="entry name" value="ANK"/>
    <property type="match status" value="6"/>
</dbReference>
<dbReference type="Pfam" id="PF00554">
    <property type="entry name" value="RHD_DNA_bind"/>
    <property type="match status" value="1"/>
</dbReference>
<name>A0A7L0NAY9_9PASS</name>
<dbReference type="PANTHER" id="PTHR24169:SF9">
    <property type="entry name" value="NUCLEAR FACTOR NF-KAPPA-B P105 SUBUNIT"/>
    <property type="match status" value="1"/>
</dbReference>
<evidence type="ECO:0000313" key="21">
    <source>
        <dbReference type="Proteomes" id="UP000520463"/>
    </source>
</evidence>
<evidence type="ECO:0000256" key="7">
    <source>
        <dbReference type="ARBA" id="ARBA00022799"/>
    </source>
</evidence>
<keyword evidence="14" id="KW-0539">Nucleus</keyword>
<dbReference type="SMART" id="SM00005">
    <property type="entry name" value="DEATH"/>
    <property type="match status" value="1"/>
</dbReference>
<keyword evidence="10 17" id="KW-0040">ANK repeat</keyword>
<dbReference type="FunFam" id="2.60.40.340:FF:000004">
    <property type="entry name" value="Nuclear factor NF-kappa-B p105 subunit isoform 1"/>
    <property type="match status" value="1"/>
</dbReference>
<evidence type="ECO:0000256" key="2">
    <source>
        <dbReference type="ARBA" id="ARBA00004496"/>
    </source>
</evidence>
<evidence type="ECO:0000256" key="15">
    <source>
        <dbReference type="ARBA" id="ARBA00032626"/>
    </source>
</evidence>
<dbReference type="InterPro" id="IPR000451">
    <property type="entry name" value="NFkB/Dor"/>
</dbReference>
<keyword evidence="9" id="KW-0805">Transcription regulation</keyword>
<dbReference type="InterPro" id="IPR033926">
    <property type="entry name" value="IPT_NFkappaB"/>
</dbReference>
<dbReference type="PANTHER" id="PTHR24169">
    <property type="entry name" value="NUCLEAR FACTOR NF-KAPPA-B PROTEIN"/>
    <property type="match status" value="1"/>
</dbReference>
<dbReference type="InterPro" id="IPR013783">
    <property type="entry name" value="Ig-like_fold"/>
</dbReference>
<dbReference type="EMBL" id="VXAU01002379">
    <property type="protein sequence ID" value="NXK90683.1"/>
    <property type="molecule type" value="Genomic_DNA"/>
</dbReference>
<dbReference type="CDD" id="cd01177">
    <property type="entry name" value="IPT_NFkappaB"/>
    <property type="match status" value="1"/>
</dbReference>
<dbReference type="InterPro" id="IPR000488">
    <property type="entry name" value="Death_dom"/>
</dbReference>
<comment type="subcellular location">
    <subcellularLocation>
        <location evidence="2">Cytoplasm</location>
    </subcellularLocation>
    <subcellularLocation>
        <location evidence="1">Nucleus</location>
    </subcellularLocation>
</comment>
<dbReference type="PROSITE" id="PS50297">
    <property type="entry name" value="ANK_REP_REGION"/>
    <property type="match status" value="6"/>
</dbReference>
<keyword evidence="7" id="KW-0702">S-nitrosylation</keyword>
<dbReference type="SUPFAM" id="SSF47986">
    <property type="entry name" value="DEATH domain"/>
    <property type="match status" value="1"/>
</dbReference>
<evidence type="ECO:0000256" key="10">
    <source>
        <dbReference type="ARBA" id="ARBA00023043"/>
    </source>
</evidence>
<keyword evidence="11" id="KW-0238">DNA-binding</keyword>
<feature type="non-terminal residue" evidence="20">
    <location>
        <position position="1"/>
    </location>
</feature>
<keyword evidence="8" id="KW-0832">Ubl conjugation</keyword>
<evidence type="ECO:0000256" key="8">
    <source>
        <dbReference type="ARBA" id="ARBA00022843"/>
    </source>
</evidence>
<dbReference type="GO" id="GO:0000978">
    <property type="term" value="F:RNA polymerase II cis-regulatory region sequence-specific DNA binding"/>
    <property type="evidence" value="ECO:0007669"/>
    <property type="project" value="TreeGrafter"/>
</dbReference>
<dbReference type="InterPro" id="IPR002110">
    <property type="entry name" value="Ankyrin_rpt"/>
</dbReference>
<evidence type="ECO:0000256" key="11">
    <source>
        <dbReference type="ARBA" id="ARBA00023125"/>
    </source>
</evidence>
<dbReference type="InterPro" id="IPR030492">
    <property type="entry name" value="RHD_CS"/>
</dbReference>
<dbReference type="InterPro" id="IPR014756">
    <property type="entry name" value="Ig_E-set"/>
</dbReference>
<dbReference type="GO" id="GO:0007165">
    <property type="term" value="P:signal transduction"/>
    <property type="evidence" value="ECO:0007669"/>
    <property type="project" value="InterPro"/>
</dbReference>
<dbReference type="Gene3D" id="1.25.40.20">
    <property type="entry name" value="Ankyrin repeat-containing domain"/>
    <property type="match status" value="1"/>
</dbReference>
<feature type="compositionally biased region" description="Polar residues" evidence="18">
    <location>
        <begin position="433"/>
        <end position="442"/>
    </location>
</feature>
<dbReference type="PROSITE" id="PS50088">
    <property type="entry name" value="ANK_REPEAT"/>
    <property type="match status" value="6"/>
</dbReference>
<evidence type="ECO:0000256" key="18">
    <source>
        <dbReference type="SAM" id="MobiDB-lite"/>
    </source>
</evidence>
<dbReference type="SUPFAM" id="SSF49417">
    <property type="entry name" value="p53-like transcription factors"/>
    <property type="match status" value="1"/>
</dbReference>
<feature type="region of interest" description="Disordered" evidence="18">
    <location>
        <begin position="423"/>
        <end position="453"/>
    </location>
</feature>
<evidence type="ECO:0000256" key="12">
    <source>
        <dbReference type="ARBA" id="ARBA00023159"/>
    </source>
</evidence>
<evidence type="ECO:0000256" key="16">
    <source>
        <dbReference type="ARBA" id="ARBA00045986"/>
    </source>
</evidence>
<evidence type="ECO:0000256" key="5">
    <source>
        <dbReference type="ARBA" id="ARBA00022553"/>
    </source>
</evidence>
<dbReference type="InterPro" id="IPR032397">
    <property type="entry name" value="RHD_dimer"/>
</dbReference>
<dbReference type="GO" id="GO:0000981">
    <property type="term" value="F:DNA-binding transcription factor activity, RNA polymerase II-specific"/>
    <property type="evidence" value="ECO:0007669"/>
    <property type="project" value="TreeGrafter"/>
</dbReference>
<dbReference type="InterPro" id="IPR047096">
    <property type="entry name" value="NF-kB_p105_DD"/>
</dbReference>
<keyword evidence="4" id="KW-0963">Cytoplasm</keyword>
<keyword evidence="21" id="KW-1185">Reference proteome</keyword>
<evidence type="ECO:0000256" key="3">
    <source>
        <dbReference type="ARBA" id="ARBA00020838"/>
    </source>
</evidence>
<dbReference type="AlphaFoldDB" id="A0A7L0NAY9"/>
<dbReference type="InterPro" id="IPR030503">
    <property type="entry name" value="NF-kB_p105_RHD_N"/>
</dbReference>
<evidence type="ECO:0000256" key="9">
    <source>
        <dbReference type="ARBA" id="ARBA00023015"/>
    </source>
</evidence>
<evidence type="ECO:0000256" key="6">
    <source>
        <dbReference type="ARBA" id="ARBA00022737"/>
    </source>
</evidence>
<comment type="function">
    <text evidence="16">Constitutes the active form, which associates with RELA/p65 to form the NF-kappa-B p65-p50 complex to form a transcription factor. Together with RELA/p65, binds to the kappa-B consensus sequence 5'-GGRNNYYCC-3', located in the enhancer region of genes involved in immune response and acute phase reactions.</text>
</comment>
<dbReference type="GO" id="GO:0005737">
    <property type="term" value="C:cytoplasm"/>
    <property type="evidence" value="ECO:0007669"/>
    <property type="project" value="UniProtKB-SubCell"/>
</dbReference>
<dbReference type="FunFam" id="1.25.40.20:FF:000103">
    <property type="entry name" value="Nuclear factor NF-kappa-B p105 subunit isoform 1"/>
    <property type="match status" value="1"/>
</dbReference>
<dbReference type="PROSITE" id="PS50254">
    <property type="entry name" value="REL_2"/>
    <property type="match status" value="1"/>
</dbReference>
<dbReference type="CDD" id="cd07935">
    <property type="entry name" value="RHD-n_NFkB1"/>
    <property type="match status" value="1"/>
</dbReference>
<keyword evidence="13" id="KW-0804">Transcription</keyword>
<evidence type="ECO:0000256" key="17">
    <source>
        <dbReference type="PROSITE-ProRule" id="PRU00023"/>
    </source>
</evidence>
<keyword evidence="5" id="KW-0597">Phosphoprotein</keyword>
<dbReference type="OrthoDB" id="10254686at2759"/>
<dbReference type="InterPro" id="IPR002909">
    <property type="entry name" value="IPT_dom"/>
</dbReference>
<feature type="repeat" description="ANK" evidence="17">
    <location>
        <begin position="539"/>
        <end position="571"/>
    </location>
</feature>
<gene>
    <name evidence="20" type="primary">Nfkb1</name>
    <name evidence="20" type="ORF">FORRUF_R09997</name>
</gene>
<dbReference type="CDD" id="cd08797">
    <property type="entry name" value="Death_NFkB1_p105"/>
    <property type="match status" value="1"/>
</dbReference>
<feature type="repeat" description="ANK" evidence="17">
    <location>
        <begin position="715"/>
        <end position="747"/>
    </location>
</feature>
<dbReference type="Pfam" id="PF00023">
    <property type="entry name" value="Ank"/>
    <property type="match status" value="1"/>
</dbReference>
<dbReference type="InterPro" id="IPR037059">
    <property type="entry name" value="RHD_DNA_bind_dom_sf"/>
</dbReference>
<evidence type="ECO:0000256" key="14">
    <source>
        <dbReference type="ARBA" id="ARBA00023242"/>
    </source>
</evidence>
<feature type="non-terminal residue" evidence="20">
    <location>
        <position position="982"/>
    </location>
</feature>
<dbReference type="Proteomes" id="UP000520463">
    <property type="component" value="Unassembled WGS sequence"/>
</dbReference>